<dbReference type="PIRSF" id="PIRSF011396">
    <property type="entry name" value="Trp_halogenase"/>
    <property type="match status" value="1"/>
</dbReference>
<dbReference type="SUPFAM" id="SSF51905">
    <property type="entry name" value="FAD/NAD(P)-binding domain"/>
    <property type="match status" value="1"/>
</dbReference>
<dbReference type="EMBL" id="JAQOMS010000002">
    <property type="protein sequence ID" value="MDC2891046.1"/>
    <property type="molecule type" value="Genomic_DNA"/>
</dbReference>
<dbReference type="InterPro" id="IPR006905">
    <property type="entry name" value="Flavin_halogenase"/>
</dbReference>
<protein>
    <submittedName>
        <fullName evidence="1">Tryptophan 7-halogenase</fullName>
    </submittedName>
</protein>
<dbReference type="PANTHER" id="PTHR43747">
    <property type="entry name" value="FAD-BINDING PROTEIN"/>
    <property type="match status" value="1"/>
</dbReference>
<dbReference type="InterPro" id="IPR036188">
    <property type="entry name" value="FAD/NAD-bd_sf"/>
</dbReference>
<dbReference type="InterPro" id="IPR050816">
    <property type="entry name" value="Flavin-dep_Halogenase_NPB"/>
</dbReference>
<comment type="caution">
    <text evidence="1">The sequence shown here is derived from an EMBL/GenBank/DDBJ whole genome shotgun (WGS) entry which is preliminary data.</text>
</comment>
<dbReference type="Pfam" id="PF04820">
    <property type="entry name" value="Trp_halogenase"/>
    <property type="match status" value="1"/>
</dbReference>
<dbReference type="Proteomes" id="UP001528411">
    <property type="component" value="Unassembled WGS sequence"/>
</dbReference>
<name>A0ABT5FIL5_9GAMM</name>
<gene>
    <name evidence="1" type="ORF">PN838_22815</name>
</gene>
<evidence type="ECO:0000313" key="2">
    <source>
        <dbReference type="Proteomes" id="UP001528411"/>
    </source>
</evidence>
<evidence type="ECO:0000313" key="1">
    <source>
        <dbReference type="EMBL" id="MDC2891046.1"/>
    </source>
</evidence>
<proteinExistence type="predicted"/>
<dbReference type="Gene3D" id="3.50.50.60">
    <property type="entry name" value="FAD/NAD(P)-binding domain"/>
    <property type="match status" value="1"/>
</dbReference>
<accession>A0ABT5FIL5</accession>
<dbReference type="InterPro" id="IPR033856">
    <property type="entry name" value="Trp_halogen"/>
</dbReference>
<sequence length="508" mass="57941">MSDKRIKNIIILGGGTAGWMTAATMGKLLKQNYCNIRLIESDDISTVGVGEATIPQIQIFNRTLGIDENEFIKRTQGTFKLGIEFVNWGQIGDKYTHAFGEIGQNIDGIPFFHYWWKMRQKNKVPDIGAYSLNTIAGHQNKFMRSIDAGNSPLSNIAYAYQFDAGLYAKFLREYSEQRGVIRSEGKVVETRLRESDGFIESLVLESGEVVAGDLFIDCSGGRAVLIEEALKTGFDDWSHWLPCDSAWAVPCERTEPLKPYTSSTAHTAGWQWRIPLQHRTGNGHVFSSKFMGDEEARDILMNNLDGKPLAEPRLLKFSTGRRKKSWNKNCVAIGLSSGFFEPIESTNIHLVQTAIARLMVFFPDLEFNQHDIDAYNQQTDFEYCSIRDFIILHYKATERDDSAFWNHCRTMSIPDSLQQKIDQFSANGNIIRNNMELFNPTSWLEVFHGQRMHPKGYHPLVDSIPEEELERRLTFIQSVITKSVEVMPTQQEFIHQHCLAPKMDNEKS</sequence>
<dbReference type="RefSeq" id="WP_272182090.1">
    <property type="nucleotide sequence ID" value="NZ_JAQOMS010000002.1"/>
</dbReference>
<organism evidence="1 2">
    <name type="scientific">Psychrosphaera algicola</name>
    <dbReference type="NCBI Taxonomy" id="3023714"/>
    <lineage>
        <taxon>Bacteria</taxon>
        <taxon>Pseudomonadati</taxon>
        <taxon>Pseudomonadota</taxon>
        <taxon>Gammaproteobacteria</taxon>
        <taxon>Alteromonadales</taxon>
        <taxon>Pseudoalteromonadaceae</taxon>
        <taxon>Psychrosphaera</taxon>
    </lineage>
</organism>
<keyword evidence="2" id="KW-1185">Reference proteome</keyword>
<reference evidence="1 2" key="1">
    <citation type="submission" date="2023-01" db="EMBL/GenBank/DDBJ databases">
        <title>Psychrosphaera sp. nov., isolated from marine algae.</title>
        <authorList>
            <person name="Bayburt H."/>
            <person name="Choi B.J."/>
            <person name="Kim J.M."/>
            <person name="Choi D.G."/>
            <person name="Jeon C.O."/>
        </authorList>
    </citation>
    <scope>NUCLEOTIDE SEQUENCE [LARGE SCALE GENOMIC DNA]</scope>
    <source>
        <strain evidence="1 2">G1-22</strain>
    </source>
</reference>
<dbReference type="PANTHER" id="PTHR43747:SF4">
    <property type="entry name" value="FLAVIN-DEPENDENT TRYPTOPHAN HALOGENASE"/>
    <property type="match status" value="1"/>
</dbReference>